<keyword evidence="3" id="KW-1185">Reference proteome</keyword>
<dbReference type="AlphaFoldDB" id="A0AAX4JKY8"/>
<evidence type="ECO:0000313" key="2">
    <source>
        <dbReference type="EMBL" id="WWC85538.1"/>
    </source>
</evidence>
<feature type="region of interest" description="Disordered" evidence="1">
    <location>
        <begin position="1"/>
        <end position="31"/>
    </location>
</feature>
<accession>A0AAX4JKY8</accession>
<protein>
    <submittedName>
        <fullName evidence="2">Uncharacterized protein</fullName>
    </submittedName>
</protein>
<dbReference type="EMBL" id="CP144098">
    <property type="protein sequence ID" value="WWC85538.1"/>
    <property type="molecule type" value="Genomic_DNA"/>
</dbReference>
<dbReference type="GeneID" id="91091074"/>
<name>A0AAX4JKY8_9TREE</name>
<feature type="compositionally biased region" description="Polar residues" evidence="1">
    <location>
        <begin position="55"/>
        <end position="68"/>
    </location>
</feature>
<gene>
    <name evidence="2" type="ORF">L201_000402</name>
</gene>
<reference evidence="2 3" key="1">
    <citation type="submission" date="2024-01" db="EMBL/GenBank/DDBJ databases">
        <title>Comparative genomics of Cryptococcus and Kwoniella reveals pathogenesis evolution and contrasting modes of karyotype evolution via chromosome fusion or intercentromeric recombination.</title>
        <authorList>
            <person name="Coelho M.A."/>
            <person name="David-Palma M."/>
            <person name="Shea T."/>
            <person name="Bowers K."/>
            <person name="McGinley-Smith S."/>
            <person name="Mohammad A.W."/>
            <person name="Gnirke A."/>
            <person name="Yurkov A.M."/>
            <person name="Nowrousian M."/>
            <person name="Sun S."/>
            <person name="Cuomo C.A."/>
            <person name="Heitman J."/>
        </authorList>
    </citation>
    <scope>NUCLEOTIDE SEQUENCE [LARGE SCALE GENOMIC DNA]</scope>
    <source>
        <strain evidence="2 3">CBS 6074</strain>
    </source>
</reference>
<sequence>MVFSRNKFATSHQTPHATASNKSSRGGIPRSEREIKDKLHELIERMNLTDEPTTESRATDSLTPSTTTCGVSGVPYIGAYLNAPRNQPAPTHQGPFELLPRSTRSTARPPSPIYSRVWGEPPENSIGVTTPQFVTYNTLTGVAYSDNTTEGNLVEGDIRGGWMLTCKHENTNGWQRLVDLEKLPRERYENPKFTEDTEGLPVRSTRRGGDPSELGKIQGDWIVESQDRAYNYWRKHEPIERSGTLNKGSITSRGGTRKLIYPIETGIIPDKLFHANSGLEGSKITNLTGWPLNTLNEYGEMLTYVDLKGNKERWEKIGDYWHNDERDTANRASYGLPLPPFSRSERPAANMGSSDNKPPFTIHDPITNNFTHPYSMRVSGPSNPIPAQPGHEEWILEGIDQDGFMQRRSRAPVYNSNSITQSSDFKPAHPSFSQRFGGNCYYDDVGANYR</sequence>
<proteinExistence type="predicted"/>
<dbReference type="RefSeq" id="XP_066072301.1">
    <property type="nucleotide sequence ID" value="XM_066216204.1"/>
</dbReference>
<feature type="region of interest" description="Disordered" evidence="1">
    <location>
        <begin position="195"/>
        <end position="214"/>
    </location>
</feature>
<feature type="region of interest" description="Disordered" evidence="1">
    <location>
        <begin position="84"/>
        <end position="118"/>
    </location>
</feature>
<evidence type="ECO:0000313" key="3">
    <source>
        <dbReference type="Proteomes" id="UP001355207"/>
    </source>
</evidence>
<feature type="compositionally biased region" description="Polar residues" evidence="1">
    <location>
        <begin position="7"/>
        <end position="24"/>
    </location>
</feature>
<evidence type="ECO:0000256" key="1">
    <source>
        <dbReference type="SAM" id="MobiDB-lite"/>
    </source>
</evidence>
<organism evidence="2 3">
    <name type="scientific">Kwoniella dendrophila CBS 6074</name>
    <dbReference type="NCBI Taxonomy" id="1295534"/>
    <lineage>
        <taxon>Eukaryota</taxon>
        <taxon>Fungi</taxon>
        <taxon>Dikarya</taxon>
        <taxon>Basidiomycota</taxon>
        <taxon>Agaricomycotina</taxon>
        <taxon>Tremellomycetes</taxon>
        <taxon>Tremellales</taxon>
        <taxon>Cryptococcaceae</taxon>
        <taxon>Kwoniella</taxon>
    </lineage>
</organism>
<feature type="region of interest" description="Disordered" evidence="1">
    <location>
        <begin position="46"/>
        <end position="68"/>
    </location>
</feature>
<dbReference type="Proteomes" id="UP001355207">
    <property type="component" value="Chromosome 1"/>
</dbReference>